<reference evidence="3 4" key="1">
    <citation type="submission" date="2015-01" db="EMBL/GenBank/DDBJ databases">
        <title>Draft Genome Sequences of Four Bacillus thermoamylovorans Strains, Isolated From Food Products.</title>
        <authorList>
            <person name="Krawcyk A.O."/>
            <person name="Berendsen E.M."/>
            <person name="Eijlander R.T."/>
            <person name="de Jong A."/>
            <person name="Wells-Bennik M."/>
            <person name="Kuipers O.P."/>
        </authorList>
    </citation>
    <scope>NUCLEOTIDE SEQUENCE [LARGE SCALE GENOMIC DNA]</scope>
    <source>
        <strain evidence="3 4">B4167</strain>
    </source>
</reference>
<comment type="similarity">
    <text evidence="1">Belongs to the glycosyltransferase 2 family.</text>
</comment>
<dbReference type="Pfam" id="PF00535">
    <property type="entry name" value="Glycos_transf_2"/>
    <property type="match status" value="1"/>
</dbReference>
<dbReference type="Gene3D" id="3.90.550.10">
    <property type="entry name" value="Spore Coat Polysaccharide Biosynthesis Protein SpsA, Chain A"/>
    <property type="match status" value="1"/>
</dbReference>
<dbReference type="InterPro" id="IPR029044">
    <property type="entry name" value="Nucleotide-diphossugar_trans"/>
</dbReference>
<dbReference type="InterPro" id="IPR001173">
    <property type="entry name" value="Glyco_trans_2-like"/>
</dbReference>
<dbReference type="PANTHER" id="PTHR22916:SF3">
    <property type="entry name" value="UDP-GLCNAC:BETAGAL BETA-1,3-N-ACETYLGLUCOSAMINYLTRANSFERASE-LIKE PROTEIN 1"/>
    <property type="match status" value="1"/>
</dbReference>
<comment type="caution">
    <text evidence="3">The sequence shown here is derived from an EMBL/GenBank/DDBJ whole genome shotgun (WGS) entry which is preliminary data.</text>
</comment>
<gene>
    <name evidence="3" type="ORF">B4167_1522</name>
</gene>
<name>A0ABD4ABH2_9BACI</name>
<evidence type="ECO:0000259" key="2">
    <source>
        <dbReference type="Pfam" id="PF00535"/>
    </source>
</evidence>
<dbReference type="Proteomes" id="UP000032076">
    <property type="component" value="Unassembled WGS sequence"/>
</dbReference>
<evidence type="ECO:0000256" key="1">
    <source>
        <dbReference type="ARBA" id="ARBA00006739"/>
    </source>
</evidence>
<dbReference type="AlphaFoldDB" id="A0ABD4ABH2"/>
<accession>A0ABD4ABH2</accession>
<dbReference type="GO" id="GO:0016758">
    <property type="term" value="F:hexosyltransferase activity"/>
    <property type="evidence" value="ECO:0007669"/>
    <property type="project" value="UniProtKB-ARBA"/>
</dbReference>
<evidence type="ECO:0000313" key="4">
    <source>
        <dbReference type="Proteomes" id="UP000032076"/>
    </source>
</evidence>
<dbReference type="EMBL" id="JXLU01000008">
    <property type="protein sequence ID" value="KIO74288.1"/>
    <property type="molecule type" value="Genomic_DNA"/>
</dbReference>
<sequence>MRKISVLMPTYNDAQYITKSLHSIFEQNYNNWELIIVNDGSTDETERLIKSFDDNRIKYIYQENSGQLNALLTGSKYIEGDIVLLFHSDDELANNRVFSNIIHSFDSHKEMDGLYADYLIIDKNGNQTGILKVPDQIHQTEIIKKVFYHKGDNTVGDTFIVKRDVFNNYVLPNYIYDNTIYYINYKEFKTLNLMKIEPWYKYRVFDENYIHSEVGKFEVSNGCFRTIYKLLSNNYCSGPLLPFSNLFVLKVFRKLKLYRLFSIKKGTSIHVDLARKVYSLWRNELISKQFPDLSIKQIDKILHSINRIGKHSKPLYIDKKEIESIPYLFHGKDVRRFYQAYQAGEMGNLYQLILDSEYDHIIVESEEDKEIVQAILKFYSLFYDVIVERRSDV</sequence>
<proteinExistence type="inferred from homology"/>
<dbReference type="SUPFAM" id="SSF53448">
    <property type="entry name" value="Nucleotide-diphospho-sugar transferases"/>
    <property type="match status" value="1"/>
</dbReference>
<dbReference type="PANTHER" id="PTHR22916">
    <property type="entry name" value="GLYCOSYLTRANSFERASE"/>
    <property type="match status" value="1"/>
</dbReference>
<evidence type="ECO:0000313" key="3">
    <source>
        <dbReference type="EMBL" id="KIO74288.1"/>
    </source>
</evidence>
<organism evidence="3 4">
    <name type="scientific">Caldibacillus thermoamylovorans</name>
    <dbReference type="NCBI Taxonomy" id="35841"/>
    <lineage>
        <taxon>Bacteria</taxon>
        <taxon>Bacillati</taxon>
        <taxon>Bacillota</taxon>
        <taxon>Bacilli</taxon>
        <taxon>Bacillales</taxon>
        <taxon>Bacillaceae</taxon>
        <taxon>Caldibacillus</taxon>
    </lineage>
</organism>
<protein>
    <recommendedName>
        <fullName evidence="2">Glycosyltransferase 2-like domain-containing protein</fullName>
    </recommendedName>
</protein>
<feature type="domain" description="Glycosyltransferase 2-like" evidence="2">
    <location>
        <begin position="5"/>
        <end position="168"/>
    </location>
</feature>
<dbReference type="RefSeq" id="WP_041901912.1">
    <property type="nucleotide sequence ID" value="NZ_JXLT01000027.1"/>
</dbReference>